<keyword evidence="3" id="KW-1185">Reference proteome</keyword>
<dbReference type="Pfam" id="PF01494">
    <property type="entry name" value="FAD_binding_3"/>
    <property type="match status" value="1"/>
</dbReference>
<organism evidence="2 3">
    <name type="scientific">Vitis vinifera</name>
    <name type="common">Grape</name>
    <dbReference type="NCBI Taxonomy" id="29760"/>
    <lineage>
        <taxon>Eukaryota</taxon>
        <taxon>Viridiplantae</taxon>
        <taxon>Streptophyta</taxon>
        <taxon>Embryophyta</taxon>
        <taxon>Tracheophyta</taxon>
        <taxon>Spermatophyta</taxon>
        <taxon>Magnoliopsida</taxon>
        <taxon>eudicotyledons</taxon>
        <taxon>Gunneridae</taxon>
        <taxon>Pentapetalae</taxon>
        <taxon>rosids</taxon>
        <taxon>Vitales</taxon>
        <taxon>Vitaceae</taxon>
        <taxon>Viteae</taxon>
        <taxon>Vitis</taxon>
    </lineage>
</organism>
<dbReference type="InterPro" id="IPR051205">
    <property type="entry name" value="UbiH/COQ6_monooxygenase"/>
</dbReference>
<dbReference type="PROSITE" id="PS01304">
    <property type="entry name" value="UBIH"/>
    <property type="match status" value="1"/>
</dbReference>
<accession>A0ABY9BY46</accession>
<dbReference type="PANTHER" id="PTHR43876">
    <property type="entry name" value="UBIQUINONE BIOSYNTHESIS MONOOXYGENASE COQ6, MITOCHONDRIAL"/>
    <property type="match status" value="1"/>
</dbReference>
<reference evidence="2 3" key="1">
    <citation type="journal article" date="2023" name="Hortic Res">
        <title>The complete reference genome for grapevine (Vitis vinifera L.) genetics and breeding.</title>
        <authorList>
            <person name="Shi X."/>
            <person name="Cao S."/>
            <person name="Wang X."/>
            <person name="Huang S."/>
            <person name="Wang Y."/>
            <person name="Liu Z."/>
            <person name="Liu W."/>
            <person name="Leng X."/>
            <person name="Peng Y."/>
            <person name="Wang N."/>
            <person name="Wang Y."/>
            <person name="Ma Z."/>
            <person name="Xu X."/>
            <person name="Zhang F."/>
            <person name="Xue H."/>
            <person name="Zhong H."/>
            <person name="Wang Y."/>
            <person name="Zhang K."/>
            <person name="Velt A."/>
            <person name="Avia K."/>
            <person name="Holtgrawe D."/>
            <person name="Grimplet J."/>
            <person name="Matus J.T."/>
            <person name="Ware D."/>
            <person name="Wu X."/>
            <person name="Wang H."/>
            <person name="Liu C."/>
            <person name="Fang Y."/>
            <person name="Rustenholz C."/>
            <person name="Cheng Z."/>
            <person name="Xiao H."/>
            <person name="Zhou Y."/>
        </authorList>
    </citation>
    <scope>NUCLEOTIDE SEQUENCE [LARGE SCALE GENOMIC DNA]</scope>
    <source>
        <strain evidence="3">cv. Pinot noir / PN40024</strain>
        <tissue evidence="2">Leaf</tissue>
    </source>
</reference>
<dbReference type="Proteomes" id="UP001227230">
    <property type="component" value="Chromosome 5"/>
</dbReference>
<evidence type="ECO:0000313" key="2">
    <source>
        <dbReference type="EMBL" id="WJZ87622.1"/>
    </source>
</evidence>
<dbReference type="Gene3D" id="3.50.50.60">
    <property type="entry name" value="FAD/NAD(P)-binding domain"/>
    <property type="match status" value="1"/>
</dbReference>
<dbReference type="InterPro" id="IPR018168">
    <property type="entry name" value="Ubi_Hdrlase_CS"/>
</dbReference>
<gene>
    <name evidence="2" type="ORF">VitviT2T_006991</name>
</gene>
<evidence type="ECO:0000313" key="3">
    <source>
        <dbReference type="Proteomes" id="UP001227230"/>
    </source>
</evidence>
<sequence>MNPKESSTCREMNENDFVKALNHALNYGYGPHPQRDLTFSANECFEVPPDVVKLVSGRMVFPLSLRHANNYASKHVILIGDAAHTVHPLAGQGVNLGFGDAFALSRIISKGIAVCTDIRELRKN</sequence>
<proteinExistence type="predicted"/>
<dbReference type="PANTHER" id="PTHR43876:SF7">
    <property type="entry name" value="UBIQUINONE BIOSYNTHESIS MONOOXYGENASE COQ6, MITOCHONDRIAL"/>
    <property type="match status" value="1"/>
</dbReference>
<dbReference type="PRINTS" id="PR00420">
    <property type="entry name" value="RNGMNOXGNASE"/>
</dbReference>
<dbReference type="InterPro" id="IPR002938">
    <property type="entry name" value="FAD-bd"/>
</dbReference>
<dbReference type="SUPFAM" id="SSF51905">
    <property type="entry name" value="FAD/NAD(P)-binding domain"/>
    <property type="match status" value="1"/>
</dbReference>
<protein>
    <recommendedName>
        <fullName evidence="1">FAD-binding domain-containing protein</fullName>
    </recommendedName>
</protein>
<dbReference type="EMBL" id="CP126652">
    <property type="protein sequence ID" value="WJZ87622.1"/>
    <property type="molecule type" value="Genomic_DNA"/>
</dbReference>
<name>A0ABY9BY46_VITVI</name>
<evidence type="ECO:0000259" key="1">
    <source>
        <dbReference type="Pfam" id="PF01494"/>
    </source>
</evidence>
<feature type="domain" description="FAD-binding" evidence="1">
    <location>
        <begin position="56"/>
        <end position="109"/>
    </location>
</feature>
<dbReference type="InterPro" id="IPR036188">
    <property type="entry name" value="FAD/NAD-bd_sf"/>
</dbReference>